<keyword evidence="1 10" id="KW-1003">Cell membrane</keyword>
<proteinExistence type="inferred from homology"/>
<dbReference type="GO" id="GO:0005886">
    <property type="term" value="C:plasma membrane"/>
    <property type="evidence" value="ECO:0007669"/>
    <property type="project" value="UniProtKB-SubCell"/>
</dbReference>
<evidence type="ECO:0000256" key="3">
    <source>
        <dbReference type="ARBA" id="ARBA00022676"/>
    </source>
</evidence>
<keyword evidence="9 10" id="KW-0961">Cell wall biogenesis/degradation</keyword>
<name>A0A3E0WZT9_9GAMM</name>
<dbReference type="PANTHER" id="PTHR21015:SF22">
    <property type="entry name" value="GLYCOSYLTRANSFERASE"/>
    <property type="match status" value="1"/>
</dbReference>
<keyword evidence="5 10" id="KW-0133">Cell shape</keyword>
<keyword evidence="8 10" id="KW-0131">Cell cycle</keyword>
<dbReference type="HAMAP" id="MF_00033">
    <property type="entry name" value="MurG"/>
    <property type="match status" value="1"/>
</dbReference>
<dbReference type="EMBL" id="NFZW01000006">
    <property type="protein sequence ID" value="RFA37899.1"/>
    <property type="molecule type" value="Genomic_DNA"/>
</dbReference>
<dbReference type="GO" id="GO:0008360">
    <property type="term" value="P:regulation of cell shape"/>
    <property type="evidence" value="ECO:0007669"/>
    <property type="project" value="UniProtKB-KW"/>
</dbReference>
<dbReference type="GO" id="GO:0051301">
    <property type="term" value="P:cell division"/>
    <property type="evidence" value="ECO:0007669"/>
    <property type="project" value="UniProtKB-KW"/>
</dbReference>
<evidence type="ECO:0000256" key="2">
    <source>
        <dbReference type="ARBA" id="ARBA00022618"/>
    </source>
</evidence>
<dbReference type="GO" id="GO:0009252">
    <property type="term" value="P:peptidoglycan biosynthetic process"/>
    <property type="evidence" value="ECO:0007669"/>
    <property type="project" value="UniProtKB-UniRule"/>
</dbReference>
<evidence type="ECO:0000256" key="7">
    <source>
        <dbReference type="ARBA" id="ARBA00023136"/>
    </source>
</evidence>
<dbReference type="RefSeq" id="WP_258868029.1">
    <property type="nucleotide sequence ID" value="NZ_NFZV01000005.1"/>
</dbReference>
<dbReference type="GO" id="GO:0051991">
    <property type="term" value="F:UDP-N-acetyl-D-glucosamine:N-acetylmuramoyl-L-alanyl-D-glutamyl-meso-2,6-diaminopimelyl-D-alanyl-D-alanine-diphosphoundecaprenol 4-beta-N-acetylglucosaminlytransferase activity"/>
    <property type="evidence" value="ECO:0007669"/>
    <property type="project" value="RHEA"/>
</dbReference>
<evidence type="ECO:0000256" key="10">
    <source>
        <dbReference type="HAMAP-Rule" id="MF_00033"/>
    </source>
</evidence>
<dbReference type="Pfam" id="PF04101">
    <property type="entry name" value="Glyco_tran_28_C"/>
    <property type="match status" value="1"/>
</dbReference>
<comment type="caution">
    <text evidence="13">The sequence shown here is derived from an EMBL/GenBank/DDBJ whole genome shotgun (WGS) entry which is preliminary data.</text>
</comment>
<dbReference type="AlphaFoldDB" id="A0A3E0WZT9"/>
<evidence type="ECO:0000256" key="8">
    <source>
        <dbReference type="ARBA" id="ARBA00023306"/>
    </source>
</evidence>
<dbReference type="GO" id="GO:0005975">
    <property type="term" value="P:carbohydrate metabolic process"/>
    <property type="evidence" value="ECO:0007669"/>
    <property type="project" value="InterPro"/>
</dbReference>
<comment type="function">
    <text evidence="10">Cell wall formation. Catalyzes the transfer of a GlcNAc subunit on undecaprenyl-pyrophosphoryl-MurNAc-pentapeptide (lipid intermediate I) to form undecaprenyl-pyrophosphoryl-MurNAc-(pentapeptide)GlcNAc (lipid intermediate II).</text>
</comment>
<evidence type="ECO:0000256" key="6">
    <source>
        <dbReference type="ARBA" id="ARBA00022984"/>
    </source>
</evidence>
<dbReference type="Gene3D" id="3.40.50.2000">
    <property type="entry name" value="Glycogen Phosphorylase B"/>
    <property type="match status" value="2"/>
</dbReference>
<dbReference type="PANTHER" id="PTHR21015">
    <property type="entry name" value="UDP-N-ACETYLGLUCOSAMINE--N-ACETYLMURAMYL-(PENTAPEPTIDE) PYROPHOSPHORYL-UNDECAPRENOL N-ACETYLGLUCOSAMINE TRANSFERASE 1"/>
    <property type="match status" value="1"/>
</dbReference>
<feature type="binding site" evidence="10">
    <location>
        <position position="128"/>
    </location>
    <ligand>
        <name>UDP-N-acetyl-alpha-D-glucosamine</name>
        <dbReference type="ChEBI" id="CHEBI:57705"/>
    </ligand>
</feature>
<feature type="binding site" evidence="10">
    <location>
        <position position="167"/>
    </location>
    <ligand>
        <name>UDP-N-acetyl-alpha-D-glucosamine</name>
        <dbReference type="ChEBI" id="CHEBI:57705"/>
    </ligand>
</feature>
<accession>A0A3E0WZT9</accession>
<dbReference type="InterPro" id="IPR007235">
    <property type="entry name" value="Glyco_trans_28_C"/>
</dbReference>
<keyword evidence="14" id="KW-1185">Reference proteome</keyword>
<dbReference type="NCBIfam" id="TIGR01133">
    <property type="entry name" value="murG"/>
    <property type="match status" value="1"/>
</dbReference>
<feature type="binding site" evidence="10">
    <location>
        <position position="294"/>
    </location>
    <ligand>
        <name>UDP-N-acetyl-alpha-D-glucosamine</name>
        <dbReference type="ChEBI" id="CHEBI:57705"/>
    </ligand>
</feature>
<comment type="subcellular location">
    <subcellularLocation>
        <location evidence="10">Cell membrane</location>
        <topology evidence="10">Peripheral membrane protein</topology>
        <orientation evidence="10">Cytoplasmic side</orientation>
    </subcellularLocation>
</comment>
<evidence type="ECO:0000256" key="4">
    <source>
        <dbReference type="ARBA" id="ARBA00022679"/>
    </source>
</evidence>
<evidence type="ECO:0000256" key="1">
    <source>
        <dbReference type="ARBA" id="ARBA00022475"/>
    </source>
</evidence>
<sequence>MNDNGARPVLIMAGGTGGHVFPALAVAERLRAREVPVLWLGTETGLEARVVPAAGIDMEWLAVSGIRGKGAFGWIKAPFMVLRALGQALAVFRRHRPRVVLGMGGYVSGPGALAARLTGTPLIIHEQNAVPGMTNRQLLRFANRVVTGFDAVFPEREDAVWVGNPVRAAIARLPAPSMRSEQQQRRPRLLVVGGSQGARVLNEIVPAALQCLPAGLRPEVRHQAGGSAFDVAQTAYREAGIEAEVEPFIEDMAQAYGWADLAICRAGALTVAELAASGTPAVLVPFPHAVDDHQTANARHLVNRDAAVLCSQDQLTPERLAVVLEELLADREHLLTMARNARSMARPNAAEEVAEMCLEIAK</sequence>
<dbReference type="GO" id="GO:0071555">
    <property type="term" value="P:cell wall organization"/>
    <property type="evidence" value="ECO:0007669"/>
    <property type="project" value="UniProtKB-KW"/>
</dbReference>
<feature type="binding site" evidence="10">
    <location>
        <begin position="268"/>
        <end position="273"/>
    </location>
    <ligand>
        <name>UDP-N-acetyl-alpha-D-glucosamine</name>
        <dbReference type="ChEBI" id="CHEBI:57705"/>
    </ligand>
</feature>
<keyword evidence="3 10" id="KW-0328">Glycosyltransferase</keyword>
<feature type="domain" description="Glycosyl transferase family 28 C-terminal" evidence="12">
    <location>
        <begin position="189"/>
        <end position="352"/>
    </location>
</feature>
<evidence type="ECO:0000259" key="11">
    <source>
        <dbReference type="Pfam" id="PF03033"/>
    </source>
</evidence>
<evidence type="ECO:0000256" key="9">
    <source>
        <dbReference type="ARBA" id="ARBA00023316"/>
    </source>
</evidence>
<feature type="binding site" evidence="10">
    <location>
        <begin position="16"/>
        <end position="18"/>
    </location>
    <ligand>
        <name>UDP-N-acetyl-alpha-D-glucosamine</name>
        <dbReference type="ChEBI" id="CHEBI:57705"/>
    </ligand>
</feature>
<comment type="similarity">
    <text evidence="10">Belongs to the glycosyltransferase 28 family. MurG subfamily.</text>
</comment>
<evidence type="ECO:0000256" key="5">
    <source>
        <dbReference type="ARBA" id="ARBA00022960"/>
    </source>
</evidence>
<dbReference type="InterPro" id="IPR006009">
    <property type="entry name" value="GlcNAc_MurG"/>
</dbReference>
<dbReference type="CDD" id="cd03785">
    <property type="entry name" value="GT28_MurG"/>
    <property type="match status" value="1"/>
</dbReference>
<protein>
    <recommendedName>
        <fullName evidence="10">UDP-N-acetylglucosamine--N-acetylmuramyl-(pentapeptide) pyrophosphoryl-undecaprenol N-acetylglucosamine transferase</fullName>
        <ecNumber evidence="10">2.4.1.227</ecNumber>
    </recommendedName>
    <alternativeName>
        <fullName evidence="10">Undecaprenyl-PP-MurNAc-pentapeptide-UDPGlcNAc GlcNAc transferase</fullName>
    </alternativeName>
</protein>
<keyword evidence="2 10" id="KW-0132">Cell division</keyword>
<organism evidence="13 14">
    <name type="scientific">Alkalilimnicola ehrlichii</name>
    <dbReference type="NCBI Taxonomy" id="351052"/>
    <lineage>
        <taxon>Bacteria</taxon>
        <taxon>Pseudomonadati</taxon>
        <taxon>Pseudomonadota</taxon>
        <taxon>Gammaproteobacteria</taxon>
        <taxon>Chromatiales</taxon>
        <taxon>Ectothiorhodospiraceae</taxon>
        <taxon>Alkalilimnicola</taxon>
    </lineage>
</organism>
<dbReference type="UniPathway" id="UPA00219"/>
<dbReference type="InterPro" id="IPR004276">
    <property type="entry name" value="GlycoTrans_28_N"/>
</dbReference>
<reference evidence="14" key="1">
    <citation type="submission" date="2017-05" db="EMBL/GenBank/DDBJ databases">
        <authorList>
            <person name="Sharma S."/>
            <person name="Sidhu C."/>
            <person name="Pinnaka A.K."/>
        </authorList>
    </citation>
    <scope>NUCLEOTIDE SEQUENCE [LARGE SCALE GENOMIC DNA]</scope>
    <source>
        <strain evidence="14">AK93</strain>
    </source>
</reference>
<feature type="domain" description="Glycosyltransferase family 28 N-terminal" evidence="11">
    <location>
        <begin position="9"/>
        <end position="146"/>
    </location>
</feature>
<keyword evidence="4 10" id="KW-0808">Transferase</keyword>
<gene>
    <name evidence="10" type="primary">murG</name>
    <name evidence="13" type="ORF">CAL65_08210</name>
</gene>
<dbReference type="GO" id="GO:0050511">
    <property type="term" value="F:undecaprenyldiphospho-muramoylpentapeptide beta-N-acetylglucosaminyltransferase activity"/>
    <property type="evidence" value="ECO:0007669"/>
    <property type="project" value="UniProtKB-UniRule"/>
</dbReference>
<dbReference type="EC" id="2.4.1.227" evidence="10"/>
<dbReference type="SUPFAM" id="SSF53756">
    <property type="entry name" value="UDP-Glycosyltransferase/glycogen phosphorylase"/>
    <property type="match status" value="1"/>
</dbReference>
<dbReference type="Pfam" id="PF03033">
    <property type="entry name" value="Glyco_transf_28"/>
    <property type="match status" value="1"/>
</dbReference>
<dbReference type="Proteomes" id="UP000256763">
    <property type="component" value="Unassembled WGS sequence"/>
</dbReference>
<evidence type="ECO:0000259" key="12">
    <source>
        <dbReference type="Pfam" id="PF04101"/>
    </source>
</evidence>
<evidence type="ECO:0000313" key="14">
    <source>
        <dbReference type="Proteomes" id="UP000256763"/>
    </source>
</evidence>
<feature type="binding site" evidence="10">
    <location>
        <position position="249"/>
    </location>
    <ligand>
        <name>UDP-N-acetyl-alpha-D-glucosamine</name>
        <dbReference type="ChEBI" id="CHEBI:57705"/>
    </ligand>
</feature>
<keyword evidence="6 10" id="KW-0573">Peptidoglycan synthesis</keyword>
<evidence type="ECO:0000313" key="13">
    <source>
        <dbReference type="EMBL" id="RFA37899.1"/>
    </source>
</evidence>
<comment type="catalytic activity">
    <reaction evidence="10">
        <text>di-trans,octa-cis-undecaprenyl diphospho-N-acetyl-alpha-D-muramoyl-L-alanyl-D-glutamyl-meso-2,6-diaminopimeloyl-D-alanyl-D-alanine + UDP-N-acetyl-alpha-D-glucosamine = di-trans,octa-cis-undecaprenyl diphospho-[N-acetyl-alpha-D-glucosaminyl-(1-&gt;4)]-N-acetyl-alpha-D-muramoyl-L-alanyl-D-glutamyl-meso-2,6-diaminopimeloyl-D-alanyl-D-alanine + UDP + H(+)</text>
        <dbReference type="Rhea" id="RHEA:31227"/>
        <dbReference type="ChEBI" id="CHEBI:15378"/>
        <dbReference type="ChEBI" id="CHEBI:57705"/>
        <dbReference type="ChEBI" id="CHEBI:58223"/>
        <dbReference type="ChEBI" id="CHEBI:61387"/>
        <dbReference type="ChEBI" id="CHEBI:61388"/>
        <dbReference type="EC" id="2.4.1.227"/>
    </reaction>
</comment>
<comment type="pathway">
    <text evidence="10">Cell wall biogenesis; peptidoglycan biosynthesis.</text>
</comment>
<feature type="binding site" evidence="10">
    <location>
        <position position="195"/>
    </location>
    <ligand>
        <name>UDP-N-acetyl-alpha-D-glucosamine</name>
        <dbReference type="ChEBI" id="CHEBI:57705"/>
    </ligand>
</feature>
<keyword evidence="7 10" id="KW-0472">Membrane</keyword>